<dbReference type="PANTHER" id="PTHR43318">
    <property type="entry name" value="UDP-N-ACETYLGLUCOSAMINE 4,6-DEHYDRATASE"/>
    <property type="match status" value="1"/>
</dbReference>
<proteinExistence type="inferred from homology"/>
<sequence length="333" mass="37567">MTINLYSGTFFDNKTILITGGTGSLGNELIRRLVSEHSPKKIIVFSRDEFKQSEMKKKLSGDRYKCLRFFLGDIRDKDRLIEAFNNVDIVFHAAALKQVPALEYNPLEAIKTNIYGAENVIRAAIINKVKNVVAISTDKAVSPTNLYGATKLCFEKLFIAANNMVGDNNIKFSVVRYGNVFCSRGSVIPLFLEQSKSNKFTVTDPTMTRFNLTLESAVNFVLNCTSNMVGYEIFVPKLKSYNILQLCQAINNEAEIQIIGNRNGEKIHECMVNSVEINNCYECENYYIVLNSVPTNIITDKFYNLKKSIMDKEYFSGGDLLSIDEIKALLKTI</sequence>
<dbReference type="SUPFAM" id="SSF51735">
    <property type="entry name" value="NAD(P)-binding Rossmann-fold domains"/>
    <property type="match status" value="1"/>
</dbReference>
<dbReference type="Pfam" id="PF02719">
    <property type="entry name" value="Polysacc_synt_2"/>
    <property type="match status" value="1"/>
</dbReference>
<dbReference type="EMBL" id="MN739735">
    <property type="protein sequence ID" value="QHT23764.1"/>
    <property type="molecule type" value="Genomic_DNA"/>
</dbReference>
<dbReference type="AlphaFoldDB" id="A0A6C0E3Z1"/>
<accession>A0A6C0E3Z1</accession>
<evidence type="ECO:0000256" key="1">
    <source>
        <dbReference type="ARBA" id="ARBA00007430"/>
    </source>
</evidence>
<comment type="similarity">
    <text evidence="1">Belongs to the polysaccharide synthase family.</text>
</comment>
<name>A0A6C0E3Z1_9ZZZZ</name>
<dbReference type="PANTHER" id="PTHR43318:SF2">
    <property type="entry name" value="UDP-N-ACETYLGLUCOSAMINE 4,6-DEHYDRATASE (INVERTING)"/>
    <property type="match status" value="1"/>
</dbReference>
<dbReference type="Gene3D" id="3.40.50.720">
    <property type="entry name" value="NAD(P)-binding Rossmann-like Domain"/>
    <property type="match status" value="1"/>
</dbReference>
<reference evidence="3" key="1">
    <citation type="journal article" date="2020" name="Nature">
        <title>Giant virus diversity and host interactions through global metagenomics.</title>
        <authorList>
            <person name="Schulz F."/>
            <person name="Roux S."/>
            <person name="Paez-Espino D."/>
            <person name="Jungbluth S."/>
            <person name="Walsh D.A."/>
            <person name="Denef V.J."/>
            <person name="McMahon K.D."/>
            <person name="Konstantinidis K.T."/>
            <person name="Eloe-Fadrosh E.A."/>
            <person name="Kyrpides N.C."/>
            <person name="Woyke T."/>
        </authorList>
    </citation>
    <scope>NUCLEOTIDE SEQUENCE</scope>
    <source>
        <strain evidence="3">GVMAG-M-3300023179-132</strain>
    </source>
</reference>
<dbReference type="CDD" id="cd05237">
    <property type="entry name" value="UDP_invert_4-6DH_SDR_e"/>
    <property type="match status" value="1"/>
</dbReference>
<evidence type="ECO:0000313" key="3">
    <source>
        <dbReference type="EMBL" id="QHT23764.1"/>
    </source>
</evidence>
<evidence type="ECO:0000259" key="2">
    <source>
        <dbReference type="Pfam" id="PF02719"/>
    </source>
</evidence>
<feature type="domain" description="Polysaccharide biosynthesis protein CapD-like" evidence="2">
    <location>
        <begin position="16"/>
        <end position="289"/>
    </location>
</feature>
<dbReference type="InterPro" id="IPR036291">
    <property type="entry name" value="NAD(P)-bd_dom_sf"/>
</dbReference>
<protein>
    <recommendedName>
        <fullName evidence="2">Polysaccharide biosynthesis protein CapD-like domain-containing protein</fullName>
    </recommendedName>
</protein>
<organism evidence="3">
    <name type="scientific">viral metagenome</name>
    <dbReference type="NCBI Taxonomy" id="1070528"/>
    <lineage>
        <taxon>unclassified sequences</taxon>
        <taxon>metagenomes</taxon>
        <taxon>organismal metagenomes</taxon>
    </lineage>
</organism>
<dbReference type="InterPro" id="IPR003869">
    <property type="entry name" value="Polysac_CapD-like"/>
</dbReference>
<dbReference type="InterPro" id="IPR051203">
    <property type="entry name" value="Polysaccharide_Synthase-Rel"/>
</dbReference>